<dbReference type="SUPFAM" id="SSF56300">
    <property type="entry name" value="Metallo-dependent phosphatases"/>
    <property type="match status" value="1"/>
</dbReference>
<dbReference type="AlphaFoldDB" id="A0A5M4FDT8"/>
<evidence type="ECO:0000313" key="6">
    <source>
        <dbReference type="EMBL" id="KAA1397505.1"/>
    </source>
</evidence>
<dbReference type="SUPFAM" id="SSF55816">
    <property type="entry name" value="5'-nucleotidase (syn. UDP-sugar hydrolase), C-terminal domain"/>
    <property type="match status" value="1"/>
</dbReference>
<dbReference type="Pfam" id="PF00149">
    <property type="entry name" value="Metallophos"/>
    <property type="match status" value="1"/>
</dbReference>
<gene>
    <name evidence="6" type="ORF">ESP70_009015</name>
</gene>
<dbReference type="Gene3D" id="2.60.40.10">
    <property type="entry name" value="Immunoglobulins"/>
    <property type="match status" value="2"/>
</dbReference>
<evidence type="ECO:0000256" key="1">
    <source>
        <dbReference type="ARBA" id="ARBA00022729"/>
    </source>
</evidence>
<dbReference type="InterPro" id="IPR032109">
    <property type="entry name" value="Big_3_5"/>
</dbReference>
<feature type="signal peptide" evidence="2">
    <location>
        <begin position="1"/>
        <end position="30"/>
    </location>
</feature>
<dbReference type="OrthoDB" id="1016457at2"/>
<sequence length="928" mass="95232">MKFASRRLLATASAATLLAAPLLVNTPADAADDVTLNLIGINDFHGRIDANTVKFAGTVEKIRQEGGSDNSLLISAGDNVSASLFASATQGDIPTIDVLNALHLDASAAGNHEFDKGADDLVGRLSDAADFPFLAANVFRNGAPLLDKSATFDVNGVSVAVVGAVTKETLSLVSPGGMAGVTITDPTDAINDTVTELEASQTPPDVIVASIHEGAPDGTQSYAYEVAHSEVFKKIAEETSPDVDAIFMGHTHQAYTYDAPIPGEPGKTRPIIQTGNYGSNVGNIKLTVDGDTGDVKSYTQSNIARVTTDDATLVQTYPDVAQVKTITDAALAVAAERGNQVVATQTADITTAYLGGKRDDRASESTLGNLVADALLSAVGKTPAGADIAVTNSGGLRAELLYAGSTPATGANGEITFAEANGVLPFVNNLSTTTLSGANFKKVLEQQWQRDVDGNVPTRSYLQLGLSKNVHYTYDPTRPETDRITSISIDGQPIDPAKNYRIALPAFLTTGGDNFRAFTLGTSVDSGLVDYQSFIDYLDASSPVSPDFARRSLAVTGVKSSYEAGDSVSVTLPKLDLTSLGSPANTSVTAKLKSGDTTTDLGSFPVTAGSATVAFDLPAGLIGPASLEVVAAPTGTTTTIPLTVDKATSTTTATAPAKAKTGTTFTVEATVASESGVTPTGTVTVKDGSTVLASGPLVDGSASVEVNASKLSADDHTLTVSYSGDTLHEASSASTEPIEIVKGGSGFGAVVGSTKYGTSPVVEVTADAEASGLVYVTYGGELVGMGFMTDGAGTVTLGKTAFKPGSYDLKVFYAGDEKFDPTSTTATLTVTRGATKATKSYVTGKVVRNKTAATVKVKVTGTGFTVTSGTVRIYRGSTQYGWATVKNGLATVTLKKFTSAGTQKMTASYGGNSVALPSTSAFTISVVN</sequence>
<feature type="domain" description="5'-Nucleotidase C-terminal" evidence="4">
    <location>
        <begin position="357"/>
        <end position="519"/>
    </location>
</feature>
<dbReference type="GO" id="GO:0030288">
    <property type="term" value="C:outer membrane-bounded periplasmic space"/>
    <property type="evidence" value="ECO:0007669"/>
    <property type="project" value="TreeGrafter"/>
</dbReference>
<dbReference type="PANTHER" id="PTHR11575">
    <property type="entry name" value="5'-NUCLEOTIDASE-RELATED"/>
    <property type="match status" value="1"/>
</dbReference>
<comment type="caution">
    <text evidence="6">The sequence shown here is derived from an EMBL/GenBank/DDBJ whole genome shotgun (WGS) entry which is preliminary data.</text>
</comment>
<dbReference type="InterPro" id="IPR013783">
    <property type="entry name" value="Ig-like_fold"/>
</dbReference>
<dbReference type="Pfam" id="PF02872">
    <property type="entry name" value="5_nucleotid_C"/>
    <property type="match status" value="1"/>
</dbReference>
<dbReference type="InterPro" id="IPR006179">
    <property type="entry name" value="5_nucleotidase/apyrase"/>
</dbReference>
<dbReference type="EMBL" id="SDPQ02000002">
    <property type="protein sequence ID" value="KAA1397505.1"/>
    <property type="molecule type" value="Genomic_DNA"/>
</dbReference>
<name>A0A5M4FDT8_9ACTN</name>
<proteinExistence type="predicted"/>
<evidence type="ECO:0000256" key="2">
    <source>
        <dbReference type="SAM" id="SignalP"/>
    </source>
</evidence>
<dbReference type="InterPro" id="IPR036907">
    <property type="entry name" value="5'-Nucleotdase_C_sf"/>
</dbReference>
<dbReference type="Gene3D" id="3.60.21.10">
    <property type="match status" value="1"/>
</dbReference>
<feature type="domain" description="Bacterial Ig-like" evidence="5">
    <location>
        <begin position="654"/>
        <end position="736"/>
    </location>
</feature>
<dbReference type="InterPro" id="IPR004843">
    <property type="entry name" value="Calcineurin-like_PHP"/>
</dbReference>
<evidence type="ECO:0000259" key="4">
    <source>
        <dbReference type="Pfam" id="PF02872"/>
    </source>
</evidence>
<evidence type="ECO:0000259" key="3">
    <source>
        <dbReference type="Pfam" id="PF00149"/>
    </source>
</evidence>
<dbReference type="GO" id="GO:0005975">
    <property type="term" value="P:carbohydrate metabolic process"/>
    <property type="evidence" value="ECO:0007669"/>
    <property type="project" value="UniProtKB-ARBA"/>
</dbReference>
<dbReference type="PANTHER" id="PTHR11575:SF24">
    <property type="entry name" value="5'-NUCLEOTIDASE"/>
    <property type="match status" value="1"/>
</dbReference>
<reference evidence="6" key="1">
    <citation type="submission" date="2019-09" db="EMBL/GenBank/DDBJ databases">
        <authorList>
            <person name="Li J."/>
        </authorList>
    </citation>
    <scope>NUCLEOTIDE SEQUENCE [LARGE SCALE GENOMIC DNA]</scope>
    <source>
        <strain evidence="6">JCM 14732</strain>
    </source>
</reference>
<dbReference type="InterPro" id="IPR008334">
    <property type="entry name" value="5'-Nucleotdase_C"/>
</dbReference>
<feature type="chain" id="PRO_5024387223" evidence="2">
    <location>
        <begin position="31"/>
        <end position="928"/>
    </location>
</feature>
<evidence type="ECO:0000259" key="5">
    <source>
        <dbReference type="Pfam" id="PF16640"/>
    </source>
</evidence>
<dbReference type="InterPro" id="IPR029052">
    <property type="entry name" value="Metallo-depent_PP-like"/>
</dbReference>
<dbReference type="Proteomes" id="UP000380867">
    <property type="component" value="Unassembled WGS sequence"/>
</dbReference>
<dbReference type="GO" id="GO:0008768">
    <property type="term" value="F:UDP-sugar diphosphatase activity"/>
    <property type="evidence" value="ECO:0007669"/>
    <property type="project" value="TreeGrafter"/>
</dbReference>
<dbReference type="GO" id="GO:0008253">
    <property type="term" value="F:5'-nucleotidase activity"/>
    <property type="evidence" value="ECO:0007669"/>
    <property type="project" value="TreeGrafter"/>
</dbReference>
<dbReference type="Gene3D" id="3.90.780.10">
    <property type="entry name" value="5'-Nucleotidase, C-terminal domain"/>
    <property type="match status" value="1"/>
</dbReference>
<keyword evidence="1 2" id="KW-0732">Signal</keyword>
<feature type="domain" description="Calcineurin-like phosphoesterase" evidence="3">
    <location>
        <begin position="39"/>
        <end position="253"/>
    </location>
</feature>
<dbReference type="RefSeq" id="WP_149688956.1">
    <property type="nucleotide sequence ID" value="NZ_SDPQ02000002.1"/>
</dbReference>
<keyword evidence="7" id="KW-1185">Reference proteome</keyword>
<dbReference type="PRINTS" id="PR01607">
    <property type="entry name" value="APYRASEFAMLY"/>
</dbReference>
<protein>
    <submittedName>
        <fullName evidence="6">Bifunctional metallophosphatase/5'-nucleotidase</fullName>
    </submittedName>
</protein>
<dbReference type="GO" id="GO:0009166">
    <property type="term" value="P:nucleotide catabolic process"/>
    <property type="evidence" value="ECO:0007669"/>
    <property type="project" value="InterPro"/>
</dbReference>
<evidence type="ECO:0000313" key="7">
    <source>
        <dbReference type="Proteomes" id="UP000380867"/>
    </source>
</evidence>
<accession>A0A5M4FDT8</accession>
<dbReference type="Pfam" id="PF16640">
    <property type="entry name" value="Big_3_5"/>
    <property type="match status" value="1"/>
</dbReference>
<organism evidence="6 7">
    <name type="scientific">Aeromicrobium ginsengisoli</name>
    <dbReference type="NCBI Taxonomy" id="363867"/>
    <lineage>
        <taxon>Bacteria</taxon>
        <taxon>Bacillati</taxon>
        <taxon>Actinomycetota</taxon>
        <taxon>Actinomycetes</taxon>
        <taxon>Propionibacteriales</taxon>
        <taxon>Nocardioidaceae</taxon>
        <taxon>Aeromicrobium</taxon>
    </lineage>
</organism>